<dbReference type="RefSeq" id="WP_149295861.1">
    <property type="nucleotide sequence ID" value="NZ_CP043473.1"/>
</dbReference>
<name>A0A5C1DIG8_9NEIS</name>
<dbReference type="Pfam" id="PF05065">
    <property type="entry name" value="Phage_capsid"/>
    <property type="match status" value="1"/>
</dbReference>
<keyword evidence="2" id="KW-0175">Coiled coil</keyword>
<dbReference type="EMBL" id="CP043473">
    <property type="protein sequence ID" value="QEL55498.1"/>
    <property type="molecule type" value="Genomic_DNA"/>
</dbReference>
<organism evidence="4 5">
    <name type="scientific">Chromobacterium paludis</name>
    <dbReference type="NCBI Taxonomy" id="2605945"/>
    <lineage>
        <taxon>Bacteria</taxon>
        <taxon>Pseudomonadati</taxon>
        <taxon>Pseudomonadota</taxon>
        <taxon>Betaproteobacteria</taxon>
        <taxon>Neisseriales</taxon>
        <taxon>Chromobacteriaceae</taxon>
        <taxon>Chromobacterium</taxon>
    </lineage>
</organism>
<dbReference type="InterPro" id="IPR054612">
    <property type="entry name" value="Phage_capsid-like_C"/>
</dbReference>
<dbReference type="Gene3D" id="3.30.2400.10">
    <property type="entry name" value="Major capsid protein gp5"/>
    <property type="match status" value="1"/>
</dbReference>
<evidence type="ECO:0000313" key="5">
    <source>
        <dbReference type="Proteomes" id="UP000322079"/>
    </source>
</evidence>
<evidence type="ECO:0000256" key="1">
    <source>
        <dbReference type="ARBA" id="ARBA00004328"/>
    </source>
</evidence>
<sequence length="461" mass="48267">MSKILELKQRRADIAATVQTLAMQESGGTALSAEQLQQLDALKAEFDQLGAQLARLEDAERMIAAAAQQVDTLNAQGAPPAGGVYRASANDLEVLRVAAGLPARPYATPAQPTVKGASVARMAVALIHAQGNYRMAADYADKNGFGADVAAALNGGSPSAGGVLIPANMATEIIELLRPKAVVRRLGARSLPLKNGNLAIPRLKGGASVGYIGADNDIPATEQSFDDLKLSAKKMAALVPISNDLLDNAGISPDVEQVVVGDLTSAVAAREDLAFLRGDGSNNTPKGLRGWALPGNCIAAPAPATVDAAFLQAVEDFLNALILLLEGVDANMVSPGWVMSPRTFRFLEGLRDGKSNKVYPELAQGMLKGYPVGKSTQIPNNLGAGGNESELYFCDFADCFIGEDKALTIDFSKEATYTGADGKLVSAFSKDQTLVRVIAKHDFGPRHVESVAIGTGVKWGK</sequence>
<dbReference type="NCBIfam" id="TIGR01554">
    <property type="entry name" value="major_cap_HK97"/>
    <property type="match status" value="1"/>
</dbReference>
<dbReference type="SUPFAM" id="SSF56563">
    <property type="entry name" value="Major capsid protein gp5"/>
    <property type="match status" value="1"/>
</dbReference>
<dbReference type="InterPro" id="IPR024455">
    <property type="entry name" value="Phage_capsid"/>
</dbReference>
<keyword evidence="5" id="KW-1185">Reference proteome</keyword>
<accession>A0A5C1DIG8</accession>
<feature type="coiled-coil region" evidence="2">
    <location>
        <begin position="32"/>
        <end position="76"/>
    </location>
</feature>
<reference evidence="4 5" key="1">
    <citation type="submission" date="2019-08" db="EMBL/GenBank/DDBJ databases">
        <title>Chromobacterium paludis, a novel bacterium isolated from a Maryland marsh pond.</title>
        <authorList>
            <person name="Blackburn M.B."/>
            <person name="Gundersen-Rindal D.E."/>
        </authorList>
    </citation>
    <scope>NUCLEOTIDE SEQUENCE [LARGE SCALE GENOMIC DNA]</scope>
    <source>
        <strain evidence="5">IIBBL 257-1</strain>
    </source>
</reference>
<comment type="subcellular location">
    <subcellularLocation>
        <location evidence="1">Virion</location>
    </subcellularLocation>
</comment>
<dbReference type="Proteomes" id="UP000322079">
    <property type="component" value="Chromosome"/>
</dbReference>
<proteinExistence type="predicted"/>
<protein>
    <submittedName>
        <fullName evidence="4">Phage major capsid protein</fullName>
    </submittedName>
</protein>
<gene>
    <name evidence="4" type="ORF">FYK34_07930</name>
</gene>
<feature type="domain" description="Phage capsid-like C-terminal" evidence="3">
    <location>
        <begin position="161"/>
        <end position="455"/>
    </location>
</feature>
<evidence type="ECO:0000313" key="4">
    <source>
        <dbReference type="EMBL" id="QEL55498.1"/>
    </source>
</evidence>
<dbReference type="KEGG" id="chrm:FYK34_07930"/>
<dbReference type="AlphaFoldDB" id="A0A5C1DIG8"/>
<evidence type="ECO:0000256" key="2">
    <source>
        <dbReference type="SAM" id="Coils"/>
    </source>
</evidence>
<evidence type="ECO:0000259" key="3">
    <source>
        <dbReference type="Pfam" id="PF05065"/>
    </source>
</evidence>